<evidence type="ECO:0000313" key="2">
    <source>
        <dbReference type="EMBL" id="SPD01433.1"/>
    </source>
</evidence>
<organism evidence="2">
    <name type="scientific">Fagus sylvatica</name>
    <name type="common">Beechnut</name>
    <dbReference type="NCBI Taxonomy" id="28930"/>
    <lineage>
        <taxon>Eukaryota</taxon>
        <taxon>Viridiplantae</taxon>
        <taxon>Streptophyta</taxon>
        <taxon>Embryophyta</taxon>
        <taxon>Tracheophyta</taxon>
        <taxon>Spermatophyta</taxon>
        <taxon>Magnoliopsida</taxon>
        <taxon>eudicotyledons</taxon>
        <taxon>Gunneridae</taxon>
        <taxon>Pentapetalae</taxon>
        <taxon>rosids</taxon>
        <taxon>fabids</taxon>
        <taxon>Fagales</taxon>
        <taxon>Fagaceae</taxon>
        <taxon>Fagus</taxon>
    </lineage>
</organism>
<accession>A0A2N9GPM8</accession>
<sequence length="311" mass="34821">MLYSGQLNSVTGQTVTCIIADGILSFPIDVGNELGIPVIHFRTISACSFWAYFSIQDIIQAGHLPITGICIKMNRINCNGSFKNKLDEHHHLIFAVQAWLIWFRRNKDRVENQWDDIDSLGTRASIIIQDHLMHHSKSESTTLPSPITHWKPPDRGTWKINFDGAMHKDIGAAGVGVVVRNHQGHAVAAYIEQFHLPPTPAIIEALVARAAVHLALELKLDQVSFEGDSEIIIKALQSSEANFTSYGHIIEETQDKSKFLQSCSFQHTRRSANTVAHVLAQKSFSFDSYFLWLSNMPHDVISVLQSDLSNQ</sequence>
<dbReference type="Gene3D" id="3.30.420.10">
    <property type="entry name" value="Ribonuclease H-like superfamily/Ribonuclease H"/>
    <property type="match status" value="1"/>
</dbReference>
<protein>
    <recommendedName>
        <fullName evidence="1">RNase H type-1 domain-containing protein</fullName>
    </recommendedName>
</protein>
<dbReference type="PANTHER" id="PTHR47074:SF48">
    <property type="entry name" value="POLYNUCLEOTIDYL TRANSFERASE, RIBONUCLEASE H-LIKE SUPERFAMILY PROTEIN"/>
    <property type="match status" value="1"/>
</dbReference>
<dbReference type="Pfam" id="PF13456">
    <property type="entry name" value="RVT_3"/>
    <property type="match status" value="1"/>
</dbReference>
<name>A0A2N9GPM8_FAGSY</name>
<dbReference type="InterPro" id="IPR002156">
    <property type="entry name" value="RNaseH_domain"/>
</dbReference>
<dbReference type="AlphaFoldDB" id="A0A2N9GPM8"/>
<dbReference type="SUPFAM" id="SSF53756">
    <property type="entry name" value="UDP-Glycosyltransferase/glycogen phosphorylase"/>
    <property type="match status" value="1"/>
</dbReference>
<dbReference type="SUPFAM" id="SSF53098">
    <property type="entry name" value="Ribonuclease H-like"/>
    <property type="match status" value="1"/>
</dbReference>
<dbReference type="CDD" id="cd06222">
    <property type="entry name" value="RNase_H_like"/>
    <property type="match status" value="1"/>
</dbReference>
<gene>
    <name evidence="2" type="ORF">FSB_LOCUS29315</name>
</gene>
<reference evidence="2" key="1">
    <citation type="submission" date="2018-02" db="EMBL/GenBank/DDBJ databases">
        <authorList>
            <person name="Cohen D.B."/>
            <person name="Kent A.D."/>
        </authorList>
    </citation>
    <scope>NUCLEOTIDE SEQUENCE</scope>
</reference>
<dbReference type="GO" id="GO:0004523">
    <property type="term" value="F:RNA-DNA hybrid ribonuclease activity"/>
    <property type="evidence" value="ECO:0007669"/>
    <property type="project" value="InterPro"/>
</dbReference>
<dbReference type="InterPro" id="IPR012337">
    <property type="entry name" value="RNaseH-like_sf"/>
</dbReference>
<dbReference type="InterPro" id="IPR036397">
    <property type="entry name" value="RNaseH_sf"/>
</dbReference>
<feature type="domain" description="RNase H type-1" evidence="1">
    <location>
        <begin position="161"/>
        <end position="282"/>
    </location>
</feature>
<dbReference type="EMBL" id="OIVN01002201">
    <property type="protein sequence ID" value="SPD01433.1"/>
    <property type="molecule type" value="Genomic_DNA"/>
</dbReference>
<evidence type="ECO:0000259" key="1">
    <source>
        <dbReference type="Pfam" id="PF13456"/>
    </source>
</evidence>
<dbReference type="InterPro" id="IPR044730">
    <property type="entry name" value="RNase_H-like_dom_plant"/>
</dbReference>
<dbReference type="GO" id="GO:0003676">
    <property type="term" value="F:nucleic acid binding"/>
    <property type="evidence" value="ECO:0007669"/>
    <property type="project" value="InterPro"/>
</dbReference>
<dbReference type="InterPro" id="IPR052929">
    <property type="entry name" value="RNase_H-like_EbsB-rel"/>
</dbReference>
<dbReference type="Gene3D" id="3.40.50.2000">
    <property type="entry name" value="Glycogen Phosphorylase B"/>
    <property type="match status" value="1"/>
</dbReference>
<proteinExistence type="predicted"/>
<dbReference type="PANTHER" id="PTHR47074">
    <property type="entry name" value="BNAC02G40300D PROTEIN"/>
    <property type="match status" value="1"/>
</dbReference>